<keyword evidence="7 8" id="KW-0472">Membrane</keyword>
<dbReference type="InterPro" id="IPR005828">
    <property type="entry name" value="MFS_sugar_transport-like"/>
</dbReference>
<sequence>VAVNLATFSYGTCIGWLSPATPTLQSRVTAVGRNDVTEDDTSWLRSLVFLGFLCGIPFFCYVSDKFGRKVAGLSTAIPAIISWLIIILGSSTKLVLVGRFFAGLSAGGVLLIVPIYVAEISEDSLRGALGTQVAIFADAGILFSYVVGPYSSYHDFAIICLAVPVTFLATFLWMPETPVYFMVKGEFKKARRSLRWFRGGKSHDMTDELTRMSVSLKETQGRNSSRSLIMNLLLDRAVRRALIIGIAVSTTQILSGLYVILSYNAADVSAISPLIVSLILLTAAILACLLMDRAGRKLLLVSSEIVMGIFLTFMGVYFYLEGQGVDLSNVSFIPVVCLGLHLFSFGAGVGPVNVVLLSEIFPPHVRSVCASICIFVMALLACAVSAFYSDLNNATGIHGPFWFIAAWCFLGAVFAKHCIPETKNINVHSIYAELRGRE</sequence>
<keyword evidence="3" id="KW-1003">Cell membrane</keyword>
<accession>A0A067R5K2</accession>
<dbReference type="OMA" id="FNVGWHI"/>
<dbReference type="InParanoid" id="A0A067R5K2"/>
<feature type="transmembrane region" description="Helical" evidence="8">
    <location>
        <begin position="43"/>
        <end position="63"/>
    </location>
</feature>
<gene>
    <name evidence="10" type="ORF">L798_11186</name>
</gene>
<feature type="transmembrane region" description="Helical" evidence="8">
    <location>
        <begin position="156"/>
        <end position="174"/>
    </location>
</feature>
<dbReference type="PROSITE" id="PS50850">
    <property type="entry name" value="MFS"/>
    <property type="match status" value="1"/>
</dbReference>
<dbReference type="InterPro" id="IPR050549">
    <property type="entry name" value="MFS_Trehalose_Transporter"/>
</dbReference>
<feature type="transmembrane region" description="Helical" evidence="8">
    <location>
        <begin position="332"/>
        <end position="356"/>
    </location>
</feature>
<feature type="non-terminal residue" evidence="10">
    <location>
        <position position="438"/>
    </location>
</feature>
<feature type="transmembrane region" description="Helical" evidence="8">
    <location>
        <begin position="270"/>
        <end position="291"/>
    </location>
</feature>
<feature type="non-terminal residue" evidence="10">
    <location>
        <position position="1"/>
    </location>
</feature>
<evidence type="ECO:0000256" key="5">
    <source>
        <dbReference type="ARBA" id="ARBA00022692"/>
    </source>
</evidence>
<keyword evidence="6 8" id="KW-1133">Transmembrane helix</keyword>
<dbReference type="PANTHER" id="PTHR48021">
    <property type="match status" value="1"/>
</dbReference>
<comment type="subcellular location">
    <subcellularLocation>
        <location evidence="1">Cell membrane</location>
        <topology evidence="1">Multi-pass membrane protein</topology>
    </subcellularLocation>
</comment>
<dbReference type="PANTHER" id="PTHR48021:SF1">
    <property type="entry name" value="GH07001P-RELATED"/>
    <property type="match status" value="1"/>
</dbReference>
<dbReference type="SUPFAM" id="SSF103473">
    <property type="entry name" value="MFS general substrate transporter"/>
    <property type="match status" value="1"/>
</dbReference>
<evidence type="ECO:0000256" key="8">
    <source>
        <dbReference type="SAM" id="Phobius"/>
    </source>
</evidence>
<dbReference type="eggNOG" id="KOG0254">
    <property type="taxonomic scope" value="Eukaryota"/>
</dbReference>
<dbReference type="PROSITE" id="PS00217">
    <property type="entry name" value="SUGAR_TRANSPORT_2"/>
    <property type="match status" value="1"/>
</dbReference>
<dbReference type="STRING" id="136037.A0A067R5K2"/>
<dbReference type="InterPro" id="IPR005829">
    <property type="entry name" value="Sugar_transporter_CS"/>
</dbReference>
<evidence type="ECO:0000259" key="9">
    <source>
        <dbReference type="PROSITE" id="PS50850"/>
    </source>
</evidence>
<dbReference type="PRINTS" id="PR00171">
    <property type="entry name" value="SUGRTRNSPORT"/>
</dbReference>
<dbReference type="EMBL" id="KK852870">
    <property type="protein sequence ID" value="KDR14606.1"/>
    <property type="molecule type" value="Genomic_DNA"/>
</dbReference>
<dbReference type="GO" id="GO:0005886">
    <property type="term" value="C:plasma membrane"/>
    <property type="evidence" value="ECO:0007669"/>
    <property type="project" value="UniProtKB-SubCell"/>
</dbReference>
<feature type="transmembrane region" description="Helical" evidence="8">
    <location>
        <begin position="129"/>
        <end position="150"/>
    </location>
</feature>
<protein>
    <recommendedName>
        <fullName evidence="9">Major facilitator superfamily (MFS) profile domain-containing protein</fullName>
    </recommendedName>
</protein>
<evidence type="ECO:0000256" key="2">
    <source>
        <dbReference type="ARBA" id="ARBA00022448"/>
    </source>
</evidence>
<evidence type="ECO:0000256" key="1">
    <source>
        <dbReference type="ARBA" id="ARBA00004651"/>
    </source>
</evidence>
<keyword evidence="2" id="KW-0813">Transport</keyword>
<feature type="domain" description="Major facilitator superfamily (MFS) profile" evidence="9">
    <location>
        <begin position="1"/>
        <end position="423"/>
    </location>
</feature>
<keyword evidence="11" id="KW-1185">Reference proteome</keyword>
<feature type="transmembrane region" description="Helical" evidence="8">
    <location>
        <begin position="368"/>
        <end position="388"/>
    </location>
</feature>
<dbReference type="GO" id="GO:0022857">
    <property type="term" value="F:transmembrane transporter activity"/>
    <property type="evidence" value="ECO:0007669"/>
    <property type="project" value="InterPro"/>
</dbReference>
<evidence type="ECO:0000256" key="6">
    <source>
        <dbReference type="ARBA" id="ARBA00022989"/>
    </source>
</evidence>
<dbReference type="InterPro" id="IPR003663">
    <property type="entry name" value="Sugar/inositol_transpt"/>
</dbReference>
<feature type="transmembrane region" description="Helical" evidence="8">
    <location>
        <begin position="96"/>
        <end position="117"/>
    </location>
</feature>
<dbReference type="Proteomes" id="UP000027135">
    <property type="component" value="Unassembled WGS sequence"/>
</dbReference>
<dbReference type="Pfam" id="PF00083">
    <property type="entry name" value="Sugar_tr"/>
    <property type="match status" value="1"/>
</dbReference>
<evidence type="ECO:0000256" key="7">
    <source>
        <dbReference type="ARBA" id="ARBA00023136"/>
    </source>
</evidence>
<dbReference type="InterPro" id="IPR020846">
    <property type="entry name" value="MFS_dom"/>
</dbReference>
<evidence type="ECO:0000313" key="11">
    <source>
        <dbReference type="Proteomes" id="UP000027135"/>
    </source>
</evidence>
<dbReference type="AlphaFoldDB" id="A0A067R5K2"/>
<keyword evidence="4" id="KW-0762">Sugar transport</keyword>
<feature type="transmembrane region" description="Helical" evidence="8">
    <location>
        <begin position="400"/>
        <end position="419"/>
    </location>
</feature>
<proteinExistence type="predicted"/>
<feature type="transmembrane region" description="Helical" evidence="8">
    <location>
        <begin position="241"/>
        <end position="264"/>
    </location>
</feature>
<dbReference type="Gene3D" id="1.20.1250.20">
    <property type="entry name" value="MFS general substrate transporter like domains"/>
    <property type="match status" value="1"/>
</dbReference>
<evidence type="ECO:0000256" key="4">
    <source>
        <dbReference type="ARBA" id="ARBA00022597"/>
    </source>
</evidence>
<dbReference type="InterPro" id="IPR036259">
    <property type="entry name" value="MFS_trans_sf"/>
</dbReference>
<keyword evidence="5 8" id="KW-0812">Transmembrane</keyword>
<evidence type="ECO:0000256" key="3">
    <source>
        <dbReference type="ARBA" id="ARBA00022475"/>
    </source>
</evidence>
<reference evidence="10 11" key="1">
    <citation type="journal article" date="2014" name="Nat. Commun.">
        <title>Molecular traces of alternative social organization in a termite genome.</title>
        <authorList>
            <person name="Terrapon N."/>
            <person name="Li C."/>
            <person name="Robertson H.M."/>
            <person name="Ji L."/>
            <person name="Meng X."/>
            <person name="Booth W."/>
            <person name="Chen Z."/>
            <person name="Childers C.P."/>
            <person name="Glastad K.M."/>
            <person name="Gokhale K."/>
            <person name="Gowin J."/>
            <person name="Gronenberg W."/>
            <person name="Hermansen R.A."/>
            <person name="Hu H."/>
            <person name="Hunt B.G."/>
            <person name="Huylmans A.K."/>
            <person name="Khalil S.M."/>
            <person name="Mitchell R.D."/>
            <person name="Munoz-Torres M.C."/>
            <person name="Mustard J.A."/>
            <person name="Pan H."/>
            <person name="Reese J.T."/>
            <person name="Scharf M.E."/>
            <person name="Sun F."/>
            <person name="Vogel H."/>
            <person name="Xiao J."/>
            <person name="Yang W."/>
            <person name="Yang Z."/>
            <person name="Yang Z."/>
            <person name="Zhou J."/>
            <person name="Zhu J."/>
            <person name="Brent C.S."/>
            <person name="Elsik C.G."/>
            <person name="Goodisman M.A."/>
            <person name="Liberles D.A."/>
            <person name="Roe R.M."/>
            <person name="Vargo E.L."/>
            <person name="Vilcinskas A."/>
            <person name="Wang J."/>
            <person name="Bornberg-Bauer E."/>
            <person name="Korb J."/>
            <person name="Zhang G."/>
            <person name="Liebig J."/>
        </authorList>
    </citation>
    <scope>NUCLEOTIDE SEQUENCE [LARGE SCALE GENOMIC DNA]</scope>
    <source>
        <tissue evidence="10">Whole organism</tissue>
    </source>
</reference>
<organism evidence="10 11">
    <name type="scientific">Zootermopsis nevadensis</name>
    <name type="common">Dampwood termite</name>
    <dbReference type="NCBI Taxonomy" id="136037"/>
    <lineage>
        <taxon>Eukaryota</taxon>
        <taxon>Metazoa</taxon>
        <taxon>Ecdysozoa</taxon>
        <taxon>Arthropoda</taxon>
        <taxon>Hexapoda</taxon>
        <taxon>Insecta</taxon>
        <taxon>Pterygota</taxon>
        <taxon>Neoptera</taxon>
        <taxon>Polyneoptera</taxon>
        <taxon>Dictyoptera</taxon>
        <taxon>Blattodea</taxon>
        <taxon>Blattoidea</taxon>
        <taxon>Termitoidae</taxon>
        <taxon>Termopsidae</taxon>
        <taxon>Zootermopsis</taxon>
    </lineage>
</organism>
<evidence type="ECO:0000313" key="10">
    <source>
        <dbReference type="EMBL" id="KDR14606.1"/>
    </source>
</evidence>
<name>A0A067R5K2_ZOONE</name>
<feature type="transmembrane region" description="Helical" evidence="8">
    <location>
        <begin position="298"/>
        <end position="320"/>
    </location>
</feature>
<dbReference type="FunFam" id="1.20.1250.20:FF:000218">
    <property type="entry name" value="facilitated trehalose transporter Tret1"/>
    <property type="match status" value="1"/>
</dbReference>
<feature type="transmembrane region" description="Helical" evidence="8">
    <location>
        <begin position="70"/>
        <end position="90"/>
    </location>
</feature>